<reference evidence="9 10" key="1">
    <citation type="submission" date="2007-05" db="EMBL/GenBank/DDBJ databases">
        <title>Complete sequence of Thermosipho melanesiensis BI429.</title>
        <authorList>
            <consortium name="US DOE Joint Genome Institute"/>
            <person name="Copeland A."/>
            <person name="Lucas S."/>
            <person name="Lapidus A."/>
            <person name="Barry K."/>
            <person name="Glavina del Rio T."/>
            <person name="Dalin E."/>
            <person name="Tice H."/>
            <person name="Pitluck S."/>
            <person name="Chertkov O."/>
            <person name="Brettin T."/>
            <person name="Bruce D."/>
            <person name="Detter J.C."/>
            <person name="Han C."/>
            <person name="Schmutz J."/>
            <person name="Larimer F."/>
            <person name="Land M."/>
            <person name="Hauser L."/>
            <person name="Kyrpides N."/>
            <person name="Mikhailova N."/>
            <person name="Nelson K."/>
            <person name="Gogarten J.P."/>
            <person name="Noll K."/>
            <person name="Richardson P."/>
        </authorList>
    </citation>
    <scope>NUCLEOTIDE SEQUENCE [LARGE SCALE GENOMIC DNA]</scope>
    <source>
        <strain evidence="10">DSM 12029 / CIP 104789 / BI429</strain>
    </source>
</reference>
<comment type="subunit">
    <text evidence="5">A double ring-shaped homohexamer of HslV is capped on each side by a ring-shaped HslU homohexamer. The assembly of the HslU/HslV complex is dependent on binding of ATP.</text>
</comment>
<gene>
    <name evidence="5" type="primary">hslU</name>
    <name evidence="9" type="ordered locus">Tmel_1615</name>
</gene>
<evidence type="ECO:0000256" key="5">
    <source>
        <dbReference type="HAMAP-Rule" id="MF_00249"/>
    </source>
</evidence>
<keyword evidence="9" id="KW-0346">Stress response</keyword>
<dbReference type="GO" id="GO:0009376">
    <property type="term" value="C:HslUV protease complex"/>
    <property type="evidence" value="ECO:0007669"/>
    <property type="project" value="UniProtKB-UniRule"/>
</dbReference>
<feature type="binding site" evidence="5">
    <location>
        <position position="27"/>
    </location>
    <ligand>
        <name>ATP</name>
        <dbReference type="ChEBI" id="CHEBI:30616"/>
    </ligand>
</feature>
<dbReference type="GO" id="GO:0005524">
    <property type="term" value="F:ATP binding"/>
    <property type="evidence" value="ECO:0007669"/>
    <property type="project" value="UniProtKB-UniRule"/>
</dbReference>
<dbReference type="Gene3D" id="1.10.8.60">
    <property type="match status" value="1"/>
</dbReference>
<evidence type="ECO:0000256" key="1">
    <source>
        <dbReference type="ARBA" id="ARBA00009771"/>
    </source>
</evidence>
<feature type="coiled-coil region" evidence="6">
    <location>
        <begin position="165"/>
        <end position="199"/>
    </location>
</feature>
<reference evidence="9 10" key="2">
    <citation type="journal article" date="2009" name="Proc. Natl. Acad. Sci. U.S.A.">
        <title>On the chimeric nature, thermophilic origin, and phylogenetic placement of the Thermotogales.</title>
        <authorList>
            <person name="Zhaxybayeva O."/>
            <person name="Swithers K.S."/>
            <person name="Lapierre P."/>
            <person name="Fournier G.P."/>
            <person name="Bickhart D.M."/>
            <person name="DeBoy R.T."/>
            <person name="Nelson K.E."/>
            <person name="Nesbo C.L."/>
            <person name="Doolittle W.F."/>
            <person name="Gogarten J.P."/>
            <person name="Noll K.M."/>
        </authorList>
    </citation>
    <scope>NUCLEOTIDE SEQUENCE [LARGE SCALE GENOMIC DNA]</scope>
    <source>
        <strain evidence="10">DSM 12029 / CIP 104789 / BI429</strain>
    </source>
</reference>
<keyword evidence="2 5" id="KW-0547">Nucleotide-binding</keyword>
<dbReference type="NCBIfam" id="TIGR00390">
    <property type="entry name" value="hslU"/>
    <property type="match status" value="1"/>
</dbReference>
<dbReference type="GO" id="GO:0008233">
    <property type="term" value="F:peptidase activity"/>
    <property type="evidence" value="ECO:0007669"/>
    <property type="project" value="InterPro"/>
</dbReference>
<feature type="domain" description="Clp ATPase C-terminal" evidence="8">
    <location>
        <begin position="358"/>
        <end position="446"/>
    </location>
</feature>
<dbReference type="STRING" id="391009.Tmel_1615"/>
<dbReference type="Gene3D" id="1.10.8.10">
    <property type="entry name" value="DNA helicase RuvA subunit, C-terminal domain"/>
    <property type="match status" value="1"/>
</dbReference>
<dbReference type="CDD" id="cd19498">
    <property type="entry name" value="RecA-like_HslU"/>
    <property type="match status" value="1"/>
</dbReference>
<dbReference type="HAMAP" id="MF_00249">
    <property type="entry name" value="HslU"/>
    <property type="match status" value="1"/>
</dbReference>
<evidence type="ECO:0000256" key="2">
    <source>
        <dbReference type="ARBA" id="ARBA00022741"/>
    </source>
</evidence>
<proteinExistence type="inferred from homology"/>
<keyword evidence="4 5" id="KW-0143">Chaperone</keyword>
<comment type="function">
    <text evidence="5">ATPase subunit of a proteasome-like degradation complex; this subunit has chaperone activity. The binding of ATP and its subsequent hydrolysis by HslU are essential for unfolding of protein substrates subsequently hydrolyzed by HslV. HslU recognizes the N-terminal part of its protein substrates and unfolds these before they are guided to HslV for hydrolysis.</text>
</comment>
<dbReference type="InterPro" id="IPR050052">
    <property type="entry name" value="ATP-dep_Clp_protease_ClpX"/>
</dbReference>
<dbReference type="Gene3D" id="3.40.50.300">
    <property type="entry name" value="P-loop containing nucleotide triphosphate hydrolases"/>
    <property type="match status" value="2"/>
</dbReference>
<comment type="similarity">
    <text evidence="1 5">Belongs to the ClpX chaperone family. HslU subfamily.</text>
</comment>
<dbReference type="Proteomes" id="UP000001110">
    <property type="component" value="Chromosome"/>
</dbReference>
<evidence type="ECO:0000259" key="8">
    <source>
        <dbReference type="SMART" id="SM01086"/>
    </source>
</evidence>
<dbReference type="PANTHER" id="PTHR48102:SF3">
    <property type="entry name" value="ATP-DEPENDENT PROTEASE ATPASE SUBUNIT HSLU"/>
    <property type="match status" value="1"/>
</dbReference>
<dbReference type="Pfam" id="PF10431">
    <property type="entry name" value="ClpB_D2-small"/>
    <property type="match status" value="1"/>
</dbReference>
<organism evidence="9 10">
    <name type="scientific">Thermosipho melanesiensis (strain DSM 12029 / CIP 104789 / BI429)</name>
    <dbReference type="NCBI Taxonomy" id="391009"/>
    <lineage>
        <taxon>Bacteria</taxon>
        <taxon>Thermotogati</taxon>
        <taxon>Thermotogota</taxon>
        <taxon>Thermotogae</taxon>
        <taxon>Thermotogales</taxon>
        <taxon>Fervidobacteriaceae</taxon>
        <taxon>Thermosipho</taxon>
    </lineage>
</organism>
<feature type="domain" description="AAA+ ATPase" evidence="7">
    <location>
        <begin position="58"/>
        <end position="355"/>
    </location>
</feature>
<dbReference type="InterPro" id="IPR019489">
    <property type="entry name" value="Clp_ATPase_C"/>
</dbReference>
<feature type="binding site" evidence="5">
    <location>
        <position position="344"/>
    </location>
    <ligand>
        <name>ATP</name>
        <dbReference type="ChEBI" id="CHEBI:30616"/>
    </ligand>
</feature>
<dbReference type="GO" id="GO:0036402">
    <property type="term" value="F:proteasome-activating activity"/>
    <property type="evidence" value="ECO:0007669"/>
    <property type="project" value="UniProtKB-UniRule"/>
</dbReference>
<dbReference type="InterPro" id="IPR027417">
    <property type="entry name" value="P-loop_NTPase"/>
</dbReference>
<evidence type="ECO:0000256" key="6">
    <source>
        <dbReference type="SAM" id="Coils"/>
    </source>
</evidence>
<feature type="binding site" evidence="5">
    <location>
        <position position="416"/>
    </location>
    <ligand>
        <name>ATP</name>
        <dbReference type="ChEBI" id="CHEBI:30616"/>
    </ligand>
</feature>
<keyword evidence="3 5" id="KW-0067">ATP-binding</keyword>
<dbReference type="AlphaFoldDB" id="A6LNF8"/>
<dbReference type="Pfam" id="PF07724">
    <property type="entry name" value="AAA_2"/>
    <property type="match status" value="1"/>
</dbReference>
<evidence type="ECO:0000256" key="4">
    <source>
        <dbReference type="ARBA" id="ARBA00023186"/>
    </source>
</evidence>
<feature type="binding site" evidence="5">
    <location>
        <position position="279"/>
    </location>
    <ligand>
        <name>ATP</name>
        <dbReference type="ChEBI" id="CHEBI:30616"/>
    </ligand>
</feature>
<feature type="binding site" evidence="5">
    <location>
        <begin position="69"/>
        <end position="74"/>
    </location>
    <ligand>
        <name>ATP</name>
        <dbReference type="ChEBI" id="CHEBI:30616"/>
    </ligand>
</feature>
<dbReference type="PANTHER" id="PTHR48102">
    <property type="entry name" value="ATP-DEPENDENT CLP PROTEASE ATP-BINDING SUBUNIT CLPX-LIKE, MITOCHONDRIAL-RELATED"/>
    <property type="match status" value="1"/>
</dbReference>
<dbReference type="SMART" id="SM01086">
    <property type="entry name" value="ClpB_D2-small"/>
    <property type="match status" value="1"/>
</dbReference>
<dbReference type="InterPro" id="IPR003593">
    <property type="entry name" value="AAA+_ATPase"/>
</dbReference>
<evidence type="ECO:0000313" key="10">
    <source>
        <dbReference type="Proteomes" id="UP000001110"/>
    </source>
</evidence>
<dbReference type="SUPFAM" id="SSF52540">
    <property type="entry name" value="P-loop containing nucleoside triphosphate hydrolases"/>
    <property type="match status" value="1"/>
</dbReference>
<dbReference type="InterPro" id="IPR003959">
    <property type="entry name" value="ATPase_AAA_core"/>
</dbReference>
<dbReference type="eggNOG" id="COG1220">
    <property type="taxonomic scope" value="Bacteria"/>
</dbReference>
<protein>
    <recommendedName>
        <fullName evidence="5">ATP-dependent protease ATPase subunit HslU</fullName>
    </recommendedName>
    <alternativeName>
        <fullName evidence="5">Unfoldase HslU</fullName>
    </alternativeName>
</protein>
<dbReference type="KEGG" id="tme:Tmel_1615"/>
<sequence>MIRRETMKDFDKLTPKEIVHELDKFIVGQREAKKAVAIAIRNRIRRQKLPEQWKKEITPKNILMIGPTGVGKTEIARRLAQLSGSPFLKVEATRFTEVGYVGKNVDSMIRELVEISVNMVKQRKMKKVEERAKVNVEERILDALLPSRKKTQIPFANIFGMQPEKVQSIEESENLSAKREELRQKLRKGELDNDEIEIEIETSNTPIGFIGLPEMEDIGMDLSNVLGNIFPKQRKKRKMKISDAKKILLPIEEEKLIDMDETIQEALEIAQNRGIIFIDEMDKIAAKTSGSGQDVSRQGVQRDLLPIVEGTTITTKYGPVRTDFILFIAAGAFHVSKPSDLIPELQGRFPIRVELEPLTEEDFVRILVEPENALTKQYQALLYTEGVQLEFSMEGINEIAKVSYRLNQKLENIGARRLYTVIEKILEDVLFEAPEISEKVIIDDKFVTERLKDIIEDEDLTSYIL</sequence>
<keyword evidence="6" id="KW-0175">Coiled coil</keyword>
<dbReference type="GO" id="GO:0043335">
    <property type="term" value="P:protein unfolding"/>
    <property type="evidence" value="ECO:0007669"/>
    <property type="project" value="UniProtKB-UniRule"/>
</dbReference>
<comment type="subcellular location">
    <subcellularLocation>
        <location evidence="5">Cytoplasm</location>
    </subcellularLocation>
</comment>
<dbReference type="NCBIfam" id="NF003544">
    <property type="entry name" value="PRK05201.1"/>
    <property type="match status" value="1"/>
</dbReference>
<dbReference type="InterPro" id="IPR004491">
    <property type="entry name" value="HslU"/>
</dbReference>
<evidence type="ECO:0000259" key="7">
    <source>
        <dbReference type="SMART" id="SM00382"/>
    </source>
</evidence>
<dbReference type="GO" id="GO:0016887">
    <property type="term" value="F:ATP hydrolysis activity"/>
    <property type="evidence" value="ECO:0007669"/>
    <property type="project" value="InterPro"/>
</dbReference>
<dbReference type="SMART" id="SM00382">
    <property type="entry name" value="AAA"/>
    <property type="match status" value="1"/>
</dbReference>
<keyword evidence="5" id="KW-0963">Cytoplasm</keyword>
<dbReference type="EMBL" id="CP000716">
    <property type="protein sequence ID" value="ABR31459.1"/>
    <property type="molecule type" value="Genomic_DNA"/>
</dbReference>
<dbReference type="HOGENOM" id="CLU_033123_0_0_0"/>
<accession>A6LNF8</accession>
<dbReference type="Pfam" id="PF00004">
    <property type="entry name" value="AAA"/>
    <property type="match status" value="1"/>
</dbReference>
<name>A6LNF8_THEM4</name>
<evidence type="ECO:0000313" key="9">
    <source>
        <dbReference type="EMBL" id="ABR31459.1"/>
    </source>
</evidence>
<evidence type="ECO:0000256" key="3">
    <source>
        <dbReference type="ARBA" id="ARBA00022840"/>
    </source>
</evidence>